<feature type="compositionally biased region" description="Basic and acidic residues" evidence="1">
    <location>
        <begin position="234"/>
        <end position="246"/>
    </location>
</feature>
<feature type="compositionally biased region" description="Basic and acidic residues" evidence="1">
    <location>
        <begin position="177"/>
        <end position="188"/>
    </location>
</feature>
<feature type="compositionally biased region" description="Basic residues" evidence="1">
    <location>
        <begin position="1"/>
        <end position="28"/>
    </location>
</feature>
<sequence>GSSHSPRARRGPARPRLLRRGPRDRRRAGAGGGDVRRRGDRDAGPDGRPGGRPRGGAPDVRGRTFGAGAGAGDRAVRRRAGGAWGDREGVDRPGRRFRHSASPAVRAPHVPRRHRGCDRGPARDRDDDGDHPAAGPKRVPPDGNVAGDRAAGFPVGGRRHVVDVGGRRQAGRSGAAARRDAPDRHRPAGPDARPHRHANPLPPRGAVLHNALHANPARPDRGVRDRRALHAALRAHDRARDGDRHGLRGLGRLHGNRALPLDPALAPHRPGRRSLRQRGRDLRGRARRRV</sequence>
<feature type="compositionally biased region" description="Basic and acidic residues" evidence="1">
    <location>
        <begin position="117"/>
        <end position="131"/>
    </location>
</feature>
<dbReference type="AlphaFoldDB" id="A0A6J4SVA3"/>
<proteinExistence type="predicted"/>
<feature type="compositionally biased region" description="Basic and acidic residues" evidence="1">
    <location>
        <begin position="85"/>
        <end position="94"/>
    </location>
</feature>
<protein>
    <submittedName>
        <fullName evidence="2">Uncharacterized protein</fullName>
    </submittedName>
</protein>
<reference evidence="2" key="1">
    <citation type="submission" date="2020-02" db="EMBL/GenBank/DDBJ databases">
        <authorList>
            <person name="Meier V. D."/>
        </authorList>
    </citation>
    <scope>NUCLEOTIDE SEQUENCE</scope>
    <source>
        <strain evidence="2">AVDCRST_MAG85</strain>
    </source>
</reference>
<feature type="compositionally biased region" description="Basic and acidic residues" evidence="1">
    <location>
        <begin position="34"/>
        <end position="45"/>
    </location>
</feature>
<dbReference type="EMBL" id="CADCVT010000222">
    <property type="protein sequence ID" value="CAA9506157.1"/>
    <property type="molecule type" value="Genomic_DNA"/>
</dbReference>
<feature type="non-terminal residue" evidence="2">
    <location>
        <position position="290"/>
    </location>
</feature>
<feature type="non-terminal residue" evidence="2">
    <location>
        <position position="1"/>
    </location>
</feature>
<name>A0A6J4SVA3_9ACTN</name>
<organism evidence="2">
    <name type="scientific">uncultured Solirubrobacteraceae bacterium</name>
    <dbReference type="NCBI Taxonomy" id="1162706"/>
    <lineage>
        <taxon>Bacteria</taxon>
        <taxon>Bacillati</taxon>
        <taxon>Actinomycetota</taxon>
        <taxon>Thermoleophilia</taxon>
        <taxon>Solirubrobacterales</taxon>
        <taxon>Solirubrobacteraceae</taxon>
        <taxon>environmental samples</taxon>
    </lineage>
</organism>
<evidence type="ECO:0000256" key="1">
    <source>
        <dbReference type="SAM" id="MobiDB-lite"/>
    </source>
</evidence>
<feature type="region of interest" description="Disordered" evidence="1">
    <location>
        <begin position="234"/>
        <end position="290"/>
    </location>
</feature>
<feature type="region of interest" description="Disordered" evidence="1">
    <location>
        <begin position="1"/>
        <end position="201"/>
    </location>
</feature>
<gene>
    <name evidence="2" type="ORF">AVDCRST_MAG85-2055</name>
</gene>
<feature type="compositionally biased region" description="Low complexity" evidence="1">
    <location>
        <begin position="55"/>
        <end position="64"/>
    </location>
</feature>
<evidence type="ECO:0000313" key="2">
    <source>
        <dbReference type="EMBL" id="CAA9506157.1"/>
    </source>
</evidence>
<accession>A0A6J4SVA3</accession>